<feature type="domain" description="C2H2-type" evidence="3">
    <location>
        <begin position="349"/>
        <end position="371"/>
    </location>
</feature>
<feature type="region of interest" description="Disordered" evidence="2">
    <location>
        <begin position="388"/>
        <end position="409"/>
    </location>
</feature>
<feature type="domain" description="C2H2-type" evidence="3">
    <location>
        <begin position="476"/>
        <end position="501"/>
    </location>
</feature>
<comment type="caution">
    <text evidence="4">The sequence shown here is derived from an EMBL/GenBank/DDBJ whole genome shotgun (WGS) entry which is preliminary data.</text>
</comment>
<dbReference type="PANTHER" id="PTHR35391:SF7">
    <property type="entry name" value="C2H2-TYPE DOMAIN-CONTAINING PROTEIN"/>
    <property type="match status" value="1"/>
</dbReference>
<feature type="region of interest" description="Disordered" evidence="2">
    <location>
        <begin position="429"/>
        <end position="448"/>
    </location>
</feature>
<dbReference type="AlphaFoldDB" id="A0A8H3G107"/>
<gene>
    <name evidence="4" type="ORF">HETSPECPRED_009301</name>
</gene>
<evidence type="ECO:0000256" key="1">
    <source>
        <dbReference type="SAM" id="Coils"/>
    </source>
</evidence>
<feature type="region of interest" description="Disordered" evidence="2">
    <location>
        <begin position="484"/>
        <end position="539"/>
    </location>
</feature>
<accession>A0A8H3G107</accession>
<evidence type="ECO:0000313" key="4">
    <source>
        <dbReference type="EMBL" id="CAF9934632.1"/>
    </source>
</evidence>
<evidence type="ECO:0000256" key="2">
    <source>
        <dbReference type="SAM" id="MobiDB-lite"/>
    </source>
</evidence>
<proteinExistence type="predicted"/>
<dbReference type="Proteomes" id="UP000664521">
    <property type="component" value="Unassembled WGS sequence"/>
</dbReference>
<dbReference type="EMBL" id="CAJPDS010000076">
    <property type="protein sequence ID" value="CAF9934632.1"/>
    <property type="molecule type" value="Genomic_DNA"/>
</dbReference>
<dbReference type="Pfam" id="PF26082">
    <property type="entry name" value="zf-C2H2_AcuF"/>
    <property type="match status" value="1"/>
</dbReference>
<evidence type="ECO:0000259" key="3">
    <source>
        <dbReference type="SMART" id="SM00355"/>
    </source>
</evidence>
<sequence>MADAIATSIVETLKSFNDFTDLVRHLGTSTVEGLSIGHWEDELGRLRMWAANIGAHRVGQSSLDYRLRDASHIQQQILKLLEIIRRRLKDAREILDEAGEGDNDSSSDGEESIEDEPSEIAQMQDSVATMISCLFQMSMLIRNPAKHDVRRESSRSEISAFASFDVSHVREKFPKANEVLVSRLGTANTQRRKYLSYRERHAAKLKQGLSGKAFGADTTTIGGLSDTIATDPQQSNIEFDDHASYSGVSQTSYAPTLKGGGNITIPPAPKASHNGEPLECPFCYHIIVLDKGHSWAKHVFQDLQPYVCLEVNCMTPQKLYTNRREWIYHMGNVHPKDEKLEEPQSETPSRCPLCELVCINLGYLDKHVARHMQELALFVLPQEHEDLDENSNSDEVDIPPAGSLSSNESLDSAGHIQRFADALEASSGMAFEESRASPSSSSEAEDDIEKKIYIEVPDGFFEEHIDLPDGFFEERFKCQFPSCPYESNRDSDRKQHMEKAHGLKFDSSGKPRWRKKRPSDQDSYVGERPGTPNSLPIYTNPEQSKKLVAFLEKDPDEIEEHNAKVLEEQLKKKQREEEEEKAFNERMRSTLIKAGYSEDVIERTKDKKIMDLTRPTYIKVHRKHLSPDTLDYYDLPWEWYEVSKAQSNLETQAKIKKRDLNYIVIKRWIPEHDQNILFEHTRSLREGRRLTNAAVEIKKERDKIFLVRKKSPSRRESTSSGNPTIRAEPAALRESVSGGGERSDPVIIPSSVSSKAIPSHRSPSRRQSR</sequence>
<feature type="compositionally biased region" description="Low complexity" evidence="2">
    <location>
        <begin position="745"/>
        <end position="761"/>
    </location>
</feature>
<evidence type="ECO:0000313" key="5">
    <source>
        <dbReference type="Proteomes" id="UP000664521"/>
    </source>
</evidence>
<keyword evidence="5" id="KW-1185">Reference proteome</keyword>
<keyword evidence="1" id="KW-0175">Coiled coil</keyword>
<feature type="region of interest" description="Disordered" evidence="2">
    <location>
        <begin position="96"/>
        <end position="117"/>
    </location>
</feature>
<feature type="domain" description="C2H2-type" evidence="3">
    <location>
        <begin position="306"/>
        <end position="334"/>
    </location>
</feature>
<dbReference type="PANTHER" id="PTHR35391">
    <property type="entry name" value="C2H2-TYPE DOMAIN-CONTAINING PROTEIN-RELATED"/>
    <property type="match status" value="1"/>
</dbReference>
<feature type="region of interest" description="Disordered" evidence="2">
    <location>
        <begin position="707"/>
        <end position="769"/>
    </location>
</feature>
<feature type="compositionally biased region" description="Basic and acidic residues" evidence="2">
    <location>
        <begin position="487"/>
        <end position="509"/>
    </location>
</feature>
<feature type="compositionally biased region" description="Acidic residues" evidence="2">
    <location>
        <begin position="388"/>
        <end position="397"/>
    </location>
</feature>
<name>A0A8H3G107_9LECA</name>
<dbReference type="OrthoDB" id="6133115at2759"/>
<reference evidence="4" key="1">
    <citation type="submission" date="2021-03" db="EMBL/GenBank/DDBJ databases">
        <authorList>
            <person name="Tagirdzhanova G."/>
        </authorList>
    </citation>
    <scope>NUCLEOTIDE SEQUENCE</scope>
</reference>
<dbReference type="SMART" id="SM00355">
    <property type="entry name" value="ZnF_C2H2"/>
    <property type="match status" value="3"/>
</dbReference>
<dbReference type="InterPro" id="IPR013087">
    <property type="entry name" value="Znf_C2H2_type"/>
</dbReference>
<dbReference type="InterPro" id="IPR058925">
    <property type="entry name" value="zf-C2H2_AcuF"/>
</dbReference>
<organism evidence="4 5">
    <name type="scientific">Heterodermia speciosa</name>
    <dbReference type="NCBI Taxonomy" id="116794"/>
    <lineage>
        <taxon>Eukaryota</taxon>
        <taxon>Fungi</taxon>
        <taxon>Dikarya</taxon>
        <taxon>Ascomycota</taxon>
        <taxon>Pezizomycotina</taxon>
        <taxon>Lecanoromycetes</taxon>
        <taxon>OSLEUM clade</taxon>
        <taxon>Lecanoromycetidae</taxon>
        <taxon>Caliciales</taxon>
        <taxon>Physciaceae</taxon>
        <taxon>Heterodermia</taxon>
    </lineage>
</organism>
<protein>
    <recommendedName>
        <fullName evidence="3">C2H2-type domain-containing protein</fullName>
    </recommendedName>
</protein>
<feature type="coiled-coil region" evidence="1">
    <location>
        <begin position="556"/>
        <end position="586"/>
    </location>
</feature>